<reference evidence="1" key="1">
    <citation type="submission" date="2023-04" db="EMBL/GenBank/DDBJ databases">
        <title>Draft Genome sequencing of Naganishia species isolated from polar environments using Oxford Nanopore Technology.</title>
        <authorList>
            <person name="Leo P."/>
            <person name="Venkateswaran K."/>
        </authorList>
    </citation>
    <scope>NUCLEOTIDE SEQUENCE</scope>
    <source>
        <strain evidence="1">DBVPG 5303</strain>
    </source>
</reference>
<proteinExistence type="predicted"/>
<keyword evidence="2" id="KW-1185">Reference proteome</keyword>
<evidence type="ECO:0000313" key="1">
    <source>
        <dbReference type="EMBL" id="KAJ9126333.1"/>
    </source>
</evidence>
<comment type="caution">
    <text evidence="1">The sequence shown here is derived from an EMBL/GenBank/DDBJ whole genome shotgun (WGS) entry which is preliminary data.</text>
</comment>
<evidence type="ECO:0000313" key="2">
    <source>
        <dbReference type="Proteomes" id="UP001234202"/>
    </source>
</evidence>
<accession>A0ACC2XRT4</accession>
<name>A0ACC2XRT4_9TREE</name>
<gene>
    <name evidence="1" type="ORF">QFC24_002066</name>
</gene>
<organism evidence="1 2">
    <name type="scientific">Naganishia onofrii</name>
    <dbReference type="NCBI Taxonomy" id="1851511"/>
    <lineage>
        <taxon>Eukaryota</taxon>
        <taxon>Fungi</taxon>
        <taxon>Dikarya</taxon>
        <taxon>Basidiomycota</taxon>
        <taxon>Agaricomycotina</taxon>
        <taxon>Tremellomycetes</taxon>
        <taxon>Filobasidiales</taxon>
        <taxon>Filobasidiaceae</taxon>
        <taxon>Naganishia</taxon>
    </lineage>
</organism>
<sequence>MPFVRRTPNATGRPPAGTIPSPSAPSLALISTGIPSFDDILGGGQPVGSILTVLAPDEHSAWSRLVERYWIVQGLAAGQDVLVIGGSTDDSANAKSNVELEDLVAGCMWLDEGVKKSTRQIIPESAQPNPVPEDPDSDAEGLDEESSNRTKIAWRYENMKKFQTTVSGNNAGAASSFHHTFNLTNTIPPAVLSAFKLSKQLALIAPNDEHVTSGKSSGSSQYAVFKNMLNQLREALKERGALATGQDTADATSQVPKKAVRIVLHEFGSLDWSDKVSVTSMHRFLHSLRMLIRDSSASVFITLPTSLAHEAPVTYDHKGKSPMYEPILTSEEWLKSLGWASDACIEFQGFAAQKHSSLLGLGAGSTGQNNLAFKLKRKRLIIETLHLGVEGGVGERRTEPTRTGGPVDPRKMQTHGNDHGHAHEHGHSHHHHHPSAEGMDKPAAESSVRFAAVNIAVEAEPSVRFSDSPSGAEPVQTKERKKVSFIRHDKPELYEF</sequence>
<dbReference type="Proteomes" id="UP001234202">
    <property type="component" value="Unassembled WGS sequence"/>
</dbReference>
<dbReference type="EMBL" id="JASBWV010000005">
    <property type="protein sequence ID" value="KAJ9126333.1"/>
    <property type="molecule type" value="Genomic_DNA"/>
</dbReference>
<protein>
    <submittedName>
        <fullName evidence="1">Uncharacterized protein</fullName>
    </submittedName>
</protein>